<feature type="compositionally biased region" description="Basic and acidic residues" evidence="1">
    <location>
        <begin position="50"/>
        <end position="66"/>
    </location>
</feature>
<proteinExistence type="predicted"/>
<feature type="compositionally biased region" description="Basic and acidic residues" evidence="1">
    <location>
        <begin position="288"/>
        <end position="318"/>
    </location>
</feature>
<feature type="compositionally biased region" description="Basic and acidic residues" evidence="1">
    <location>
        <begin position="263"/>
        <end position="280"/>
    </location>
</feature>
<dbReference type="EMBL" id="MCFF01000028">
    <property type="protein sequence ID" value="ORZ11269.1"/>
    <property type="molecule type" value="Genomic_DNA"/>
</dbReference>
<reference evidence="3 4" key="1">
    <citation type="submission" date="2016-07" db="EMBL/GenBank/DDBJ databases">
        <title>Pervasive Adenine N6-methylation of Active Genes in Fungi.</title>
        <authorList>
            <consortium name="DOE Joint Genome Institute"/>
            <person name="Mondo S.J."/>
            <person name="Dannebaum R.O."/>
            <person name="Kuo R.C."/>
            <person name="Labutti K."/>
            <person name="Haridas S."/>
            <person name="Kuo A."/>
            <person name="Salamov A."/>
            <person name="Ahrendt S.R."/>
            <person name="Lipzen A."/>
            <person name="Sullivan W."/>
            <person name="Andreopoulos W.B."/>
            <person name="Clum A."/>
            <person name="Lindquist E."/>
            <person name="Daum C."/>
            <person name="Ramamoorthy G.K."/>
            <person name="Gryganskyi A."/>
            <person name="Culley D."/>
            <person name="Magnuson J.K."/>
            <person name="James T.Y."/>
            <person name="O'Malley M.A."/>
            <person name="Stajich J.E."/>
            <person name="Spatafora J.W."/>
            <person name="Visel A."/>
            <person name="Grigoriev I.V."/>
        </authorList>
    </citation>
    <scope>NUCLEOTIDE SEQUENCE [LARGE SCALE GENOMIC DNA]</scope>
    <source>
        <strain evidence="3 4">NRRL 3116</strain>
    </source>
</reference>
<dbReference type="Pfam" id="PF13919">
    <property type="entry name" value="ASXH"/>
    <property type="match status" value="1"/>
</dbReference>
<feature type="domain" description="ASX DEUBAD" evidence="2">
    <location>
        <begin position="384"/>
        <end position="502"/>
    </location>
</feature>
<protein>
    <submittedName>
        <fullName evidence="3">Asx homology domain-domain-containing protein</fullName>
    </submittedName>
</protein>
<evidence type="ECO:0000256" key="1">
    <source>
        <dbReference type="SAM" id="MobiDB-lite"/>
    </source>
</evidence>
<dbReference type="RefSeq" id="XP_021879584.1">
    <property type="nucleotide sequence ID" value="XM_022027921.1"/>
</dbReference>
<feature type="compositionally biased region" description="Low complexity" evidence="1">
    <location>
        <begin position="135"/>
        <end position="146"/>
    </location>
</feature>
<organism evidence="3 4">
    <name type="scientific">Lobosporangium transversale</name>
    <dbReference type="NCBI Taxonomy" id="64571"/>
    <lineage>
        <taxon>Eukaryota</taxon>
        <taxon>Fungi</taxon>
        <taxon>Fungi incertae sedis</taxon>
        <taxon>Mucoromycota</taxon>
        <taxon>Mortierellomycotina</taxon>
        <taxon>Mortierellomycetes</taxon>
        <taxon>Mortierellales</taxon>
        <taxon>Mortierellaceae</taxon>
        <taxon>Lobosporangium</taxon>
    </lineage>
</organism>
<dbReference type="AlphaFoldDB" id="A0A1Y2GHJ1"/>
<dbReference type="Proteomes" id="UP000193648">
    <property type="component" value="Unassembled WGS sequence"/>
</dbReference>
<feature type="region of interest" description="Disordered" evidence="1">
    <location>
        <begin position="1"/>
        <end position="378"/>
    </location>
</feature>
<dbReference type="InterPro" id="IPR028020">
    <property type="entry name" value="ASX_DEUBAD_dom"/>
</dbReference>
<feature type="compositionally biased region" description="Polar residues" evidence="1">
    <location>
        <begin position="167"/>
        <end position="182"/>
    </location>
</feature>
<dbReference type="InParanoid" id="A0A1Y2GHJ1"/>
<gene>
    <name evidence="3" type="ORF">BCR41DRAFT_387730</name>
</gene>
<comment type="caution">
    <text evidence="3">The sequence shown here is derived from an EMBL/GenBank/DDBJ whole genome shotgun (WGS) entry which is preliminary data.</text>
</comment>
<evidence type="ECO:0000259" key="2">
    <source>
        <dbReference type="Pfam" id="PF13919"/>
    </source>
</evidence>
<feature type="region of interest" description="Disordered" evidence="1">
    <location>
        <begin position="724"/>
        <end position="766"/>
    </location>
</feature>
<feature type="compositionally biased region" description="Polar residues" evidence="1">
    <location>
        <begin position="565"/>
        <end position="575"/>
    </location>
</feature>
<feature type="compositionally biased region" description="Basic residues" evidence="1">
    <location>
        <begin position="25"/>
        <end position="38"/>
    </location>
</feature>
<name>A0A1Y2GHJ1_9FUNG</name>
<evidence type="ECO:0000313" key="3">
    <source>
        <dbReference type="EMBL" id="ORZ11269.1"/>
    </source>
</evidence>
<feature type="region of interest" description="Disordered" evidence="1">
    <location>
        <begin position="565"/>
        <end position="586"/>
    </location>
</feature>
<feature type="compositionally biased region" description="Basic and acidic residues" evidence="1">
    <location>
        <begin position="220"/>
        <end position="245"/>
    </location>
</feature>
<evidence type="ECO:0000313" key="4">
    <source>
        <dbReference type="Proteomes" id="UP000193648"/>
    </source>
</evidence>
<dbReference type="OrthoDB" id="2449554at2759"/>
<dbReference type="GeneID" id="33569764"/>
<feature type="compositionally biased region" description="Low complexity" evidence="1">
    <location>
        <begin position="107"/>
        <end position="124"/>
    </location>
</feature>
<sequence length="766" mass="86047">MSAPIPHSDQLHTSNINSSSSGQLIRKRIADKHAHHPMRVSGQGVQHSNGIDDSKRPLANDSDIHMSLELSNKGTTSKRQEVLSIYHYHSTAQQQQEAINDEPNVTPLSPISSSSSLSLPSSQSTDIEPEIGQVPELLEPLPGLTPSNPELVKRKRGRPRKYPLPAESTSPKPLPPSDSTAIPDQPKKRGRKPKGTVPAVKKPEIILSTRSLRLIGKRNMSTDHAETSKQELDECEDKDKDKDEGESTDMIMDGGRFAGESLVKVESKGKSKDMDNTKDTKGRRKGSREKSHVNDNGNDKDRGNDEITEKAQEMEKHRLLGKSRIRSTSRSMDESKDKNQDRDQSKDKEEARDKNERKEQDREKRKSKPIDKNDNENEKIQNVPEDLNHPLTGPFSALAHANINDILTYETFSHFSSHVQAAFIKALPSVILEQDIYFKDGALTPSFFTKCTAFSKAFCDWQKALGLGKFTNEYARQYRDIKERIETEAKWKTDQFEEYYGEKAIRENEKFMVAGSSVKISLAKMGLMRGIQVGDLLRYRRTFHVANTDKSLCSDTKGFSKLPTNLRSVTKSTSGESDKRRKSLKGKMEEVQTSILDTSTDIYEMGGNVIDVDMHLKIVEINPNGTPCVQFELKRGPTEHGETKEQYEERLAGNPIYEVDTAPQIESLCLEKDGRIPKEERKKGSDAWRDIDVIRGTFLVGSLFGIRMDLYNKSLADQIRQKGIDDEQDMSEDKSSVGQIPTLDGGIMRKRGPTATTSGPRKKRAL</sequence>
<keyword evidence="4" id="KW-1185">Reference proteome</keyword>
<feature type="compositionally biased region" description="Polar residues" evidence="1">
    <location>
        <begin position="11"/>
        <end position="23"/>
    </location>
</feature>
<accession>A0A1Y2GHJ1</accession>
<feature type="compositionally biased region" description="Basic and acidic residues" evidence="1">
    <location>
        <begin position="724"/>
        <end position="735"/>
    </location>
</feature>
<feature type="compositionally biased region" description="Basic and acidic residues" evidence="1">
    <location>
        <begin position="331"/>
        <end position="378"/>
    </location>
</feature>